<sequence>MKALLLIAYTFLITSANAQDKIEGVGPFKIGKTKVSDLTGIAQSLGAKFEEVLPDTVEAIQKGKVGSHAAEGSLCPNTKKFNAHKLNVAGVNFNNVFLTFYRGNLVDFWSDGSSEIEQAFTEKYGSGKAKGETIATWRGKSVQADSRTDQHHYFNVSHISLAYEAQMCNRKAFEKVRSEYAKSKNNPLKDL</sequence>
<dbReference type="RefSeq" id="WP_154175055.1">
    <property type="nucleotide sequence ID" value="NZ_WJXZ01000005.1"/>
</dbReference>
<evidence type="ECO:0000313" key="3">
    <source>
        <dbReference type="Proteomes" id="UP000441754"/>
    </source>
</evidence>
<evidence type="ECO:0000256" key="1">
    <source>
        <dbReference type="SAM" id="SignalP"/>
    </source>
</evidence>
<protein>
    <submittedName>
        <fullName evidence="2">Uncharacterized protein</fullName>
    </submittedName>
</protein>
<keyword evidence="1" id="KW-0732">Signal</keyword>
<organism evidence="2 3">
    <name type="scientific">Larkinella terrae</name>
    <dbReference type="NCBI Taxonomy" id="2025311"/>
    <lineage>
        <taxon>Bacteria</taxon>
        <taxon>Pseudomonadati</taxon>
        <taxon>Bacteroidota</taxon>
        <taxon>Cytophagia</taxon>
        <taxon>Cytophagales</taxon>
        <taxon>Spirosomataceae</taxon>
        <taxon>Larkinella</taxon>
    </lineage>
</organism>
<reference evidence="2 3" key="1">
    <citation type="journal article" date="2018" name="Antonie Van Leeuwenhoek">
        <title>Larkinella terrae sp. nov., isolated from soil on Jeju Island, South Korea.</title>
        <authorList>
            <person name="Ten L.N."/>
            <person name="Jeon J."/>
            <person name="Park S.J."/>
            <person name="Park S."/>
            <person name="Lee S.Y."/>
            <person name="Kim M.K."/>
            <person name="Jung H.Y."/>
        </authorList>
    </citation>
    <scope>NUCLEOTIDE SEQUENCE [LARGE SCALE GENOMIC DNA]</scope>
    <source>
        <strain evidence="2 3">KCTC 52001</strain>
    </source>
</reference>
<dbReference type="AlphaFoldDB" id="A0A7K0EIN5"/>
<dbReference type="Proteomes" id="UP000441754">
    <property type="component" value="Unassembled WGS sequence"/>
</dbReference>
<keyword evidence="3" id="KW-1185">Reference proteome</keyword>
<feature type="signal peptide" evidence="1">
    <location>
        <begin position="1"/>
        <end position="18"/>
    </location>
</feature>
<gene>
    <name evidence="2" type="ORF">GJJ30_10240</name>
</gene>
<dbReference type="OrthoDB" id="950437at2"/>
<feature type="chain" id="PRO_5029781670" evidence="1">
    <location>
        <begin position="19"/>
        <end position="191"/>
    </location>
</feature>
<evidence type="ECO:0000313" key="2">
    <source>
        <dbReference type="EMBL" id="MRS61667.1"/>
    </source>
</evidence>
<accession>A0A7K0EIN5</accession>
<dbReference type="EMBL" id="WJXZ01000005">
    <property type="protein sequence ID" value="MRS61667.1"/>
    <property type="molecule type" value="Genomic_DNA"/>
</dbReference>
<comment type="caution">
    <text evidence="2">The sequence shown here is derived from an EMBL/GenBank/DDBJ whole genome shotgun (WGS) entry which is preliminary data.</text>
</comment>
<name>A0A7K0EIN5_9BACT</name>
<proteinExistence type="predicted"/>